<proteinExistence type="inferred from homology"/>
<dbReference type="PANTHER" id="PTHR48097">
    <property type="entry name" value="L-THREONINE ALDOLASE-RELATED"/>
    <property type="match status" value="1"/>
</dbReference>
<dbReference type="Proteomes" id="UP000544551">
    <property type="component" value="Unassembled WGS sequence"/>
</dbReference>
<dbReference type="InterPro" id="IPR015421">
    <property type="entry name" value="PyrdxlP-dep_Trfase_major"/>
</dbReference>
<name>A0AB36CNR5_9CORY</name>
<dbReference type="GO" id="GO:0006520">
    <property type="term" value="P:amino acid metabolic process"/>
    <property type="evidence" value="ECO:0007669"/>
    <property type="project" value="InterPro"/>
</dbReference>
<feature type="domain" description="Aromatic amino acid beta-eliminating lyase/threonine aldolase" evidence="4">
    <location>
        <begin position="12"/>
        <end position="301"/>
    </location>
</feature>
<dbReference type="AlphaFoldDB" id="A0AB36CNR5"/>
<dbReference type="CDD" id="cd06502">
    <property type="entry name" value="TA_like"/>
    <property type="match status" value="1"/>
</dbReference>
<dbReference type="EMBL" id="JABAFZ010000013">
    <property type="protein sequence ID" value="NME90488.1"/>
    <property type="molecule type" value="Genomic_DNA"/>
</dbReference>
<dbReference type="Pfam" id="PF01212">
    <property type="entry name" value="Beta_elim_lyase"/>
    <property type="match status" value="1"/>
</dbReference>
<evidence type="ECO:0000256" key="3">
    <source>
        <dbReference type="ARBA" id="ARBA00022898"/>
    </source>
</evidence>
<evidence type="ECO:0000313" key="5">
    <source>
        <dbReference type="EMBL" id="NME90488.1"/>
    </source>
</evidence>
<evidence type="ECO:0000313" key="6">
    <source>
        <dbReference type="Proteomes" id="UP000544551"/>
    </source>
</evidence>
<dbReference type="InterPro" id="IPR001597">
    <property type="entry name" value="ArAA_b-elim_lyase/Thr_aldolase"/>
</dbReference>
<organism evidence="5 6">
    <name type="scientific">Corynebacterium stationis</name>
    <dbReference type="NCBI Taxonomy" id="1705"/>
    <lineage>
        <taxon>Bacteria</taxon>
        <taxon>Bacillati</taxon>
        <taxon>Actinomycetota</taxon>
        <taxon>Actinomycetes</taxon>
        <taxon>Mycobacteriales</taxon>
        <taxon>Corynebacteriaceae</taxon>
        <taxon>Corynebacterium</taxon>
    </lineage>
</organism>
<dbReference type="RefSeq" id="WP_168970583.1">
    <property type="nucleotide sequence ID" value="NZ_JABAFZ010000013.1"/>
</dbReference>
<evidence type="ECO:0000256" key="1">
    <source>
        <dbReference type="ARBA" id="ARBA00001933"/>
    </source>
</evidence>
<reference evidence="5 6" key="1">
    <citation type="submission" date="2020-04" db="EMBL/GenBank/DDBJ databases">
        <authorList>
            <person name="Hitch T.C.A."/>
            <person name="Wylensek D."/>
            <person name="Clavel T."/>
        </authorList>
    </citation>
    <scope>NUCLEOTIDE SEQUENCE [LARGE SCALE GENOMIC DNA]</scope>
    <source>
        <strain evidence="5 6">BL-383-APC-3D</strain>
    </source>
</reference>
<dbReference type="InterPro" id="IPR015422">
    <property type="entry name" value="PyrdxlP-dep_Trfase_small"/>
</dbReference>
<evidence type="ECO:0000259" key="4">
    <source>
        <dbReference type="Pfam" id="PF01212"/>
    </source>
</evidence>
<comment type="similarity">
    <text evidence="2">Belongs to the threonine aldolase family.</text>
</comment>
<evidence type="ECO:0000256" key="2">
    <source>
        <dbReference type="ARBA" id="ARBA00006966"/>
    </source>
</evidence>
<accession>A0AB36CNR5</accession>
<dbReference type="InterPro" id="IPR015424">
    <property type="entry name" value="PyrdxlP-dep_Trfase"/>
</dbReference>
<keyword evidence="3" id="KW-0663">Pyridoxal phosphate</keyword>
<comment type="cofactor">
    <cofactor evidence="1">
        <name>pyridoxal 5'-phosphate</name>
        <dbReference type="ChEBI" id="CHEBI:597326"/>
    </cofactor>
</comment>
<comment type="caution">
    <text evidence="5">The sequence shown here is derived from an EMBL/GenBank/DDBJ whole genome shotgun (WGS) entry which is preliminary data.</text>
</comment>
<dbReference type="GO" id="GO:0016829">
    <property type="term" value="F:lyase activity"/>
    <property type="evidence" value="ECO:0007669"/>
    <property type="project" value="InterPro"/>
</dbReference>
<gene>
    <name evidence="5" type="ORF">HF853_12610</name>
</gene>
<dbReference type="SUPFAM" id="SSF53383">
    <property type="entry name" value="PLP-dependent transferases"/>
    <property type="match status" value="1"/>
</dbReference>
<dbReference type="Gene3D" id="3.90.1150.10">
    <property type="entry name" value="Aspartate Aminotransferase, domain 1"/>
    <property type="match status" value="1"/>
</dbReference>
<protein>
    <submittedName>
        <fullName evidence="5">Low specificity L-threonine aldolase</fullName>
    </submittedName>
</protein>
<dbReference type="Gene3D" id="3.40.640.10">
    <property type="entry name" value="Type I PLP-dependent aspartate aminotransferase-like (Major domain)"/>
    <property type="match status" value="1"/>
</dbReference>
<sequence>MKSLHNVQAHSFASDNYSGIAPEVLAALTTANGGHQAAYGADEYTALLDDVIVKHFGSTATAYPVFNGTGANVVGLQALLPRWGAVICAATAHINVDEGGAPERMGSIKLLPVPTADGKLTPELVDREAWGFGNEHRAQPLVVSITQTTEMGTCYTPEEIRALADHVHARGMALHMDGARLSNAAATLGLPLSALTTEAGVDVLSLGGTKNGALGAEAVVVLNPDALVGGAEALPFVRKLSMQLASKMRFISAQLIALYEGDVWLNNARHSNAMAKRLRSTLEEANLPGLKFTQTTESNAVFATLPDGIADELRQDFHFYDWDATRNEVRWMCSFDTTENDIDAFAAAIKQVWARHPS</sequence>
<dbReference type="PANTHER" id="PTHR48097:SF5">
    <property type="entry name" value="LOW SPECIFICITY L-THREONINE ALDOLASE"/>
    <property type="match status" value="1"/>
</dbReference>